<sequence length="298" mass="33374">MNFDQFRVPAQQEVRLGLGRPIFFMVLEADKPTFDQKNVRSLVLGPCKKATIRTEGDQAQFDLTGVAGGEMMSRKLRYLYSTPDSLGLMVDRVKGKSSLVALLLTDEAFDDAVSAFEEMDEDDTDEDADEDVSAYLVRDRATGEEITMLDPPGGAFRDLGNDWRPSEDTSAMLRDRRNGVWVNGHNTVWRPEGLRRQAMLQIVQGNLLVVNVPPLGRSYLFPDGYEVIEAGSEEGWAIWRWCEANATGDWTWINLAPDGGPWLEMPSTEDLADLLLAFPDLADLNPELRDRINGEDEA</sequence>
<proteinExistence type="predicted"/>
<dbReference type="RefSeq" id="WP_150425468.1">
    <property type="nucleotide sequence ID" value="NZ_VYQA01000005.1"/>
</dbReference>
<name>A0A5J5I648_9SPHN</name>
<dbReference type="EMBL" id="VYQA01000005">
    <property type="protein sequence ID" value="KAA9030920.1"/>
    <property type="molecule type" value="Genomic_DNA"/>
</dbReference>
<evidence type="ECO:0000313" key="1">
    <source>
        <dbReference type="EMBL" id="KAA9018284.1"/>
    </source>
</evidence>
<evidence type="ECO:0000313" key="2">
    <source>
        <dbReference type="EMBL" id="KAA9030920.1"/>
    </source>
</evidence>
<evidence type="ECO:0000313" key="3">
    <source>
        <dbReference type="Proteomes" id="UP000325933"/>
    </source>
</evidence>
<keyword evidence="4" id="KW-1185">Reference proteome</keyword>
<organism evidence="2 3">
    <name type="scientific">Sphingobium limneticum</name>
    <dbReference type="NCBI Taxonomy" id="1007511"/>
    <lineage>
        <taxon>Bacteria</taxon>
        <taxon>Pseudomonadati</taxon>
        <taxon>Pseudomonadota</taxon>
        <taxon>Alphaproteobacteria</taxon>
        <taxon>Sphingomonadales</taxon>
        <taxon>Sphingomonadaceae</taxon>
        <taxon>Sphingobium</taxon>
    </lineage>
</organism>
<dbReference type="EMBL" id="VYQB01000005">
    <property type="protein sequence ID" value="KAA9018284.1"/>
    <property type="molecule type" value="Genomic_DNA"/>
</dbReference>
<accession>A0A5J5I648</accession>
<gene>
    <name evidence="2" type="ORF">F4U95_09185</name>
    <name evidence="1" type="ORF">F4U96_09235</name>
</gene>
<protein>
    <submittedName>
        <fullName evidence="2">Uncharacterized protein</fullName>
    </submittedName>
</protein>
<dbReference type="AlphaFoldDB" id="A0A5J5I648"/>
<dbReference type="Proteomes" id="UP000326364">
    <property type="component" value="Unassembled WGS sequence"/>
</dbReference>
<reference evidence="3 4" key="1">
    <citation type="submission" date="2019-09" db="EMBL/GenBank/DDBJ databases">
        <authorList>
            <person name="Feng G."/>
        </authorList>
    </citation>
    <scope>NUCLEOTIDE SEQUENCE [LARGE SCALE GENOMIC DNA]</scope>
    <source>
        <strain evidence="2 3">KACC 19283</strain>
        <strain evidence="1 4">KACC 19284</strain>
    </source>
</reference>
<comment type="caution">
    <text evidence="2">The sequence shown here is derived from an EMBL/GenBank/DDBJ whole genome shotgun (WGS) entry which is preliminary data.</text>
</comment>
<evidence type="ECO:0000313" key="4">
    <source>
        <dbReference type="Proteomes" id="UP000326364"/>
    </source>
</evidence>
<dbReference type="Proteomes" id="UP000325933">
    <property type="component" value="Unassembled WGS sequence"/>
</dbReference>